<feature type="transmembrane region" description="Helical" evidence="6">
    <location>
        <begin position="7"/>
        <end position="30"/>
    </location>
</feature>
<dbReference type="PANTHER" id="PTHR43701:SF2">
    <property type="entry name" value="MEMBRANE TRANSPORTER PROTEIN YJNA-RELATED"/>
    <property type="match status" value="1"/>
</dbReference>
<evidence type="ECO:0000313" key="8">
    <source>
        <dbReference type="Proteomes" id="UP000823927"/>
    </source>
</evidence>
<keyword evidence="5 6" id="KW-0472">Membrane</keyword>
<comment type="subcellular location">
    <subcellularLocation>
        <location evidence="6">Cell membrane</location>
        <topology evidence="6">Multi-pass membrane protein</topology>
    </subcellularLocation>
    <subcellularLocation>
        <location evidence="1">Membrane</location>
        <topology evidence="1">Multi-pass membrane protein</topology>
    </subcellularLocation>
</comment>
<keyword evidence="3 6" id="KW-0812">Transmembrane</keyword>
<organism evidence="7 8">
    <name type="scientific">Candidatus Scybalocola faecigallinarum</name>
    <dbReference type="NCBI Taxonomy" id="2840941"/>
    <lineage>
        <taxon>Bacteria</taxon>
        <taxon>Bacillati</taxon>
        <taxon>Bacillota</taxon>
        <taxon>Clostridia</taxon>
        <taxon>Lachnospirales</taxon>
        <taxon>Lachnospiraceae</taxon>
        <taxon>Lachnospiraceae incertae sedis</taxon>
        <taxon>Candidatus Scybalocola (ex Gilroy et al. 2021)</taxon>
    </lineage>
</organism>
<accession>A0A9D1JRP3</accession>
<sequence>MGLVYVIFFAVSFGASIIGAICGIGGGVIIKPVLDAFGVLSVSTIGFLSGCTVLVMSCYSVVRSKMSKSSAIDMAVGTPLAIGAAVGGVAGKSLYQWVESLFVDPNTAGAVQAITLGIITLGTLIYTVEKDKIKTYRIKNVAVCLIIGLVLGIMSSFLGIGGGPINLVVLYFFFSMTTKTAAQNSLYIILFSQATSFLQTVITGLPEFSWLLLAGMIAAGLLGGMCGRAINKKIDDKVVDKLFIALMVVIILINIYNVVKYLG</sequence>
<evidence type="ECO:0000256" key="3">
    <source>
        <dbReference type="ARBA" id="ARBA00022692"/>
    </source>
</evidence>
<comment type="similarity">
    <text evidence="2 6">Belongs to the 4-toluene sulfonate uptake permease (TSUP) (TC 2.A.102) family.</text>
</comment>
<dbReference type="GO" id="GO:0005886">
    <property type="term" value="C:plasma membrane"/>
    <property type="evidence" value="ECO:0007669"/>
    <property type="project" value="UniProtKB-SubCell"/>
</dbReference>
<evidence type="ECO:0000256" key="1">
    <source>
        <dbReference type="ARBA" id="ARBA00004141"/>
    </source>
</evidence>
<reference evidence="7" key="1">
    <citation type="submission" date="2020-10" db="EMBL/GenBank/DDBJ databases">
        <authorList>
            <person name="Gilroy R."/>
        </authorList>
    </citation>
    <scope>NUCLEOTIDE SEQUENCE</scope>
    <source>
        <strain evidence="7">CHK178-757</strain>
    </source>
</reference>
<evidence type="ECO:0000256" key="4">
    <source>
        <dbReference type="ARBA" id="ARBA00022989"/>
    </source>
</evidence>
<protein>
    <recommendedName>
        <fullName evidence="6">Probable membrane transporter protein</fullName>
    </recommendedName>
</protein>
<proteinExistence type="inferred from homology"/>
<gene>
    <name evidence="7" type="ORF">IAB46_13285</name>
</gene>
<dbReference type="PANTHER" id="PTHR43701">
    <property type="entry name" value="MEMBRANE TRANSPORTER PROTEIN MJ0441-RELATED"/>
    <property type="match status" value="1"/>
</dbReference>
<dbReference type="Pfam" id="PF01925">
    <property type="entry name" value="TauE"/>
    <property type="match status" value="1"/>
</dbReference>
<evidence type="ECO:0000256" key="2">
    <source>
        <dbReference type="ARBA" id="ARBA00009142"/>
    </source>
</evidence>
<comment type="caution">
    <text evidence="7">The sequence shown here is derived from an EMBL/GenBank/DDBJ whole genome shotgun (WGS) entry which is preliminary data.</text>
</comment>
<reference evidence="7" key="2">
    <citation type="journal article" date="2021" name="PeerJ">
        <title>Extensive microbial diversity within the chicken gut microbiome revealed by metagenomics and culture.</title>
        <authorList>
            <person name="Gilroy R."/>
            <person name="Ravi A."/>
            <person name="Getino M."/>
            <person name="Pursley I."/>
            <person name="Horton D.L."/>
            <person name="Alikhan N.F."/>
            <person name="Baker D."/>
            <person name="Gharbi K."/>
            <person name="Hall N."/>
            <person name="Watson M."/>
            <person name="Adriaenssens E.M."/>
            <person name="Foster-Nyarko E."/>
            <person name="Jarju S."/>
            <person name="Secka A."/>
            <person name="Antonio M."/>
            <person name="Oren A."/>
            <person name="Chaudhuri R.R."/>
            <person name="La Ragione R."/>
            <person name="Hildebrand F."/>
            <person name="Pallen M.J."/>
        </authorList>
    </citation>
    <scope>NUCLEOTIDE SEQUENCE</scope>
    <source>
        <strain evidence="7">CHK178-757</strain>
    </source>
</reference>
<keyword evidence="4 6" id="KW-1133">Transmembrane helix</keyword>
<dbReference type="Proteomes" id="UP000823927">
    <property type="component" value="Unassembled WGS sequence"/>
</dbReference>
<feature type="transmembrane region" description="Helical" evidence="6">
    <location>
        <begin position="36"/>
        <end position="59"/>
    </location>
</feature>
<dbReference type="InterPro" id="IPR051598">
    <property type="entry name" value="TSUP/Inactive_protease-like"/>
</dbReference>
<feature type="transmembrane region" description="Helical" evidence="6">
    <location>
        <begin position="242"/>
        <end position="259"/>
    </location>
</feature>
<name>A0A9D1JRP3_9FIRM</name>
<dbReference type="AlphaFoldDB" id="A0A9D1JRP3"/>
<keyword evidence="6" id="KW-1003">Cell membrane</keyword>
<evidence type="ECO:0000256" key="5">
    <source>
        <dbReference type="ARBA" id="ARBA00023136"/>
    </source>
</evidence>
<feature type="transmembrane region" description="Helical" evidence="6">
    <location>
        <begin position="110"/>
        <end position="129"/>
    </location>
</feature>
<feature type="transmembrane region" description="Helical" evidence="6">
    <location>
        <begin position="71"/>
        <end position="90"/>
    </location>
</feature>
<evidence type="ECO:0000256" key="6">
    <source>
        <dbReference type="RuleBase" id="RU363041"/>
    </source>
</evidence>
<evidence type="ECO:0000313" key="7">
    <source>
        <dbReference type="EMBL" id="HIS48496.1"/>
    </source>
</evidence>
<feature type="transmembrane region" description="Helical" evidence="6">
    <location>
        <begin position="141"/>
        <end position="174"/>
    </location>
</feature>
<dbReference type="InterPro" id="IPR002781">
    <property type="entry name" value="TM_pro_TauE-like"/>
</dbReference>
<feature type="transmembrane region" description="Helical" evidence="6">
    <location>
        <begin position="208"/>
        <end position="230"/>
    </location>
</feature>
<dbReference type="EMBL" id="DVIT01000057">
    <property type="protein sequence ID" value="HIS48496.1"/>
    <property type="molecule type" value="Genomic_DNA"/>
</dbReference>